<dbReference type="GO" id="GO:0010971">
    <property type="term" value="P:positive regulation of G2/M transition of mitotic cell cycle"/>
    <property type="evidence" value="ECO:0007669"/>
    <property type="project" value="TreeGrafter"/>
</dbReference>
<dbReference type="SMART" id="SM00450">
    <property type="entry name" value="RHOD"/>
    <property type="match status" value="1"/>
</dbReference>
<evidence type="ECO:0000256" key="6">
    <source>
        <dbReference type="ARBA" id="ARBA00023306"/>
    </source>
</evidence>
<dbReference type="GO" id="GO:0005737">
    <property type="term" value="C:cytoplasm"/>
    <property type="evidence" value="ECO:0007669"/>
    <property type="project" value="TreeGrafter"/>
</dbReference>
<dbReference type="GO" id="GO:0004792">
    <property type="term" value="F:thiosulfate-cyanide sulfurtransferase activity"/>
    <property type="evidence" value="ECO:0007669"/>
    <property type="project" value="InterPro"/>
</dbReference>
<comment type="catalytic activity">
    <reaction evidence="7">
        <text>O-phospho-L-tyrosyl-[protein] + H2O = L-tyrosyl-[protein] + phosphate</text>
        <dbReference type="Rhea" id="RHEA:10684"/>
        <dbReference type="Rhea" id="RHEA-COMP:10136"/>
        <dbReference type="Rhea" id="RHEA-COMP:20101"/>
        <dbReference type="ChEBI" id="CHEBI:15377"/>
        <dbReference type="ChEBI" id="CHEBI:43474"/>
        <dbReference type="ChEBI" id="CHEBI:46858"/>
        <dbReference type="ChEBI" id="CHEBI:61978"/>
        <dbReference type="EC" id="3.1.3.48"/>
    </reaction>
</comment>
<feature type="domain" description="Rhodanese" evidence="9">
    <location>
        <begin position="272"/>
        <end position="385"/>
    </location>
</feature>
<dbReference type="GO" id="GO:0010256">
    <property type="term" value="P:endomembrane system organization"/>
    <property type="evidence" value="ECO:0007669"/>
    <property type="project" value="UniProtKB-ARBA"/>
</dbReference>
<dbReference type="EC" id="3.1.3.48" evidence="2"/>
<dbReference type="InterPro" id="IPR001307">
    <property type="entry name" value="Thiosulphate_STrfase_CS"/>
</dbReference>
<dbReference type="Pfam" id="PF00581">
    <property type="entry name" value="Rhodanese"/>
    <property type="match status" value="1"/>
</dbReference>
<dbReference type="OrthoDB" id="26523at2759"/>
<evidence type="ECO:0000256" key="2">
    <source>
        <dbReference type="ARBA" id="ARBA00013064"/>
    </source>
</evidence>
<dbReference type="FunFam" id="3.40.250.10:FF:000036">
    <property type="entry name" value="M-phase inducer phosphatase"/>
    <property type="match status" value="1"/>
</dbReference>
<dbReference type="PROSITE" id="PS00380">
    <property type="entry name" value="RHODANESE_1"/>
    <property type="match status" value="1"/>
</dbReference>
<dbReference type="GO" id="GO:0005634">
    <property type="term" value="C:nucleus"/>
    <property type="evidence" value="ECO:0007669"/>
    <property type="project" value="TreeGrafter"/>
</dbReference>
<dbReference type="GO" id="GO:0009794">
    <property type="term" value="P:regulation of mitotic cell cycle, embryonic"/>
    <property type="evidence" value="ECO:0007669"/>
    <property type="project" value="UniProtKB-ARBA"/>
</dbReference>
<evidence type="ECO:0000256" key="3">
    <source>
        <dbReference type="ARBA" id="ARBA00022618"/>
    </source>
</evidence>
<dbReference type="PRINTS" id="PR00716">
    <property type="entry name" value="MPIPHPHTASE"/>
</dbReference>
<dbReference type="SUPFAM" id="SSF52821">
    <property type="entry name" value="Rhodanese/Cell cycle control phosphatase"/>
    <property type="match status" value="1"/>
</dbReference>
<dbReference type="GO" id="GO:0004725">
    <property type="term" value="F:protein tyrosine phosphatase activity"/>
    <property type="evidence" value="ECO:0007669"/>
    <property type="project" value="UniProtKB-EC"/>
</dbReference>
<evidence type="ECO:0000313" key="11">
    <source>
        <dbReference type="Proteomes" id="UP000479190"/>
    </source>
</evidence>
<dbReference type="CDD" id="cd01530">
    <property type="entry name" value="Cdc25"/>
    <property type="match status" value="1"/>
</dbReference>
<dbReference type="GO" id="GO:0000086">
    <property type="term" value="P:G2/M transition of mitotic cell cycle"/>
    <property type="evidence" value="ECO:0007669"/>
    <property type="project" value="TreeGrafter"/>
</dbReference>
<feature type="region of interest" description="Disordered" evidence="8">
    <location>
        <begin position="99"/>
        <end position="118"/>
    </location>
</feature>
<dbReference type="GO" id="GO:0051301">
    <property type="term" value="P:cell division"/>
    <property type="evidence" value="ECO:0007669"/>
    <property type="project" value="UniProtKB-KW"/>
</dbReference>
<keyword evidence="11" id="KW-1185">Reference proteome</keyword>
<evidence type="ECO:0000256" key="5">
    <source>
        <dbReference type="ARBA" id="ARBA00022912"/>
    </source>
</evidence>
<feature type="region of interest" description="Disordered" evidence="8">
    <location>
        <begin position="142"/>
        <end position="174"/>
    </location>
</feature>
<evidence type="ECO:0000313" key="10">
    <source>
        <dbReference type="EMBL" id="CAB0029680.1"/>
    </source>
</evidence>
<reference evidence="10 11" key="1">
    <citation type="submission" date="2020-02" db="EMBL/GenBank/DDBJ databases">
        <authorList>
            <person name="Ferguson B K."/>
        </authorList>
    </citation>
    <scope>NUCLEOTIDE SEQUENCE [LARGE SCALE GENOMIC DNA]</scope>
</reference>
<dbReference type="AlphaFoldDB" id="A0A6H5I4D6"/>
<dbReference type="Proteomes" id="UP000479190">
    <property type="component" value="Unassembled WGS sequence"/>
</dbReference>
<evidence type="ECO:0000259" key="9">
    <source>
        <dbReference type="PROSITE" id="PS50206"/>
    </source>
</evidence>
<feature type="compositionally biased region" description="Low complexity" evidence="8">
    <location>
        <begin position="109"/>
        <end position="118"/>
    </location>
</feature>
<accession>A0A6H5I4D6</accession>
<evidence type="ECO:0000256" key="8">
    <source>
        <dbReference type="SAM" id="MobiDB-lite"/>
    </source>
</evidence>
<dbReference type="Gene3D" id="3.40.250.10">
    <property type="entry name" value="Rhodanese-like domain"/>
    <property type="match status" value="1"/>
</dbReference>
<evidence type="ECO:0000256" key="1">
    <source>
        <dbReference type="ARBA" id="ARBA00011065"/>
    </source>
</evidence>
<dbReference type="PROSITE" id="PS50206">
    <property type="entry name" value="RHODANESE_3"/>
    <property type="match status" value="1"/>
</dbReference>
<gene>
    <name evidence="10" type="ORF">TBRA_LOCUS1708</name>
</gene>
<name>A0A6H5I4D6_9HYME</name>
<sequence length="433" mass="48681">MSPQRKKATRSSLFHSLSSGYESFDDGFNELTDVDSLDGELGPRPQNLASLICGSFVQEKSSSMEMCVVATTPPEAAAVAAPRSRPRLGFRSQLPLQETAPKNGYADYSSPPNSAPRARSCLFRSPNATCSTAKLAFADENSARSFKRPEPPTQQSPILVKRSRNSCDSPVLPGSPNFPERSCKRFRESLSFSALGSSPMLVSPEQVRCPRYEPESHAQVKAAIHRSTTDEDLTGDFSKTCILPLAVGEHEDLKSISSETLVKLINGDFDKLVKDFKVVDCRYPYEFEAGHVPGAINLYTRDMIEQFLLDPLTHVPSIESESEKRSVIVFHCEFSWERGPNLSRFLRNIDRQRNKEHYPALHYPEIYLLHGGYQKFYEEQPQHCTPRGYKPMKDPAHESDLKLFRSKSKTWQGEKINRANVVTARANLKRLGF</sequence>
<protein>
    <recommendedName>
        <fullName evidence="2">protein-tyrosine-phosphatase</fullName>
        <ecNumber evidence="2">3.1.3.48</ecNumber>
    </recommendedName>
</protein>
<evidence type="ECO:0000256" key="4">
    <source>
        <dbReference type="ARBA" id="ARBA00022801"/>
    </source>
</evidence>
<keyword evidence="6" id="KW-0131">Cell cycle</keyword>
<dbReference type="EMBL" id="CADCXV010000336">
    <property type="protein sequence ID" value="CAB0029680.1"/>
    <property type="molecule type" value="Genomic_DNA"/>
</dbReference>
<dbReference type="InterPro" id="IPR000751">
    <property type="entry name" value="MPI_Phosphatase"/>
</dbReference>
<comment type="similarity">
    <text evidence="1">Belongs to the MPI phosphatase family.</text>
</comment>
<dbReference type="InterPro" id="IPR036873">
    <property type="entry name" value="Rhodanese-like_dom_sf"/>
</dbReference>
<organism evidence="10 11">
    <name type="scientific">Trichogramma brassicae</name>
    <dbReference type="NCBI Taxonomy" id="86971"/>
    <lineage>
        <taxon>Eukaryota</taxon>
        <taxon>Metazoa</taxon>
        <taxon>Ecdysozoa</taxon>
        <taxon>Arthropoda</taxon>
        <taxon>Hexapoda</taxon>
        <taxon>Insecta</taxon>
        <taxon>Pterygota</taxon>
        <taxon>Neoptera</taxon>
        <taxon>Endopterygota</taxon>
        <taxon>Hymenoptera</taxon>
        <taxon>Apocrita</taxon>
        <taxon>Proctotrupomorpha</taxon>
        <taxon>Chalcidoidea</taxon>
        <taxon>Trichogrammatidae</taxon>
        <taxon>Trichogramma</taxon>
    </lineage>
</organism>
<dbReference type="GO" id="GO:0032502">
    <property type="term" value="P:developmental process"/>
    <property type="evidence" value="ECO:0007669"/>
    <property type="project" value="UniProtKB-ARBA"/>
</dbReference>
<proteinExistence type="inferred from homology"/>
<dbReference type="PANTHER" id="PTHR10828:SF17">
    <property type="entry name" value="PROTEIN-TYROSINE-PHOSPHATASE"/>
    <property type="match status" value="1"/>
</dbReference>
<dbReference type="GO" id="GO:0110032">
    <property type="term" value="P:positive regulation of G2/MI transition of meiotic cell cycle"/>
    <property type="evidence" value="ECO:0007669"/>
    <property type="project" value="TreeGrafter"/>
</dbReference>
<dbReference type="PANTHER" id="PTHR10828">
    <property type="entry name" value="M-PHASE INDUCER PHOSPHATASE DUAL SPECIFICITY PHOSPHATASE CDC25"/>
    <property type="match status" value="1"/>
</dbReference>
<evidence type="ECO:0000256" key="7">
    <source>
        <dbReference type="ARBA" id="ARBA00051722"/>
    </source>
</evidence>
<keyword evidence="3" id="KW-0132">Cell division</keyword>
<dbReference type="InterPro" id="IPR001763">
    <property type="entry name" value="Rhodanese-like_dom"/>
</dbReference>
<keyword evidence="5" id="KW-0904">Protein phosphatase</keyword>
<keyword evidence="4" id="KW-0378">Hydrolase</keyword>